<reference evidence="2 3" key="1">
    <citation type="journal article" date="2019" name="Emerg. Microbes Infect.">
        <title>Comprehensive subspecies identification of 175 nontuberculous mycobacteria species based on 7547 genomic profiles.</title>
        <authorList>
            <person name="Matsumoto Y."/>
            <person name="Kinjo T."/>
            <person name="Motooka D."/>
            <person name="Nabeya D."/>
            <person name="Jung N."/>
            <person name="Uechi K."/>
            <person name="Horii T."/>
            <person name="Iida T."/>
            <person name="Fujita J."/>
            <person name="Nakamura S."/>
        </authorList>
    </citation>
    <scope>NUCLEOTIDE SEQUENCE [LARGE SCALE GENOMIC DNA]</scope>
    <source>
        <strain evidence="2 3">JCM 30725</strain>
    </source>
</reference>
<name>A0A7I9YMC4_MYCBU</name>
<sequence>MNRKGNCVSRGSGGLRRGIPRCGNHFGRTLGARGEKERAEIVRRRGSIGYRANGPTSSSAAASASDDHDLGVALEVRTVDPLEHIPAWGICSTSATPLGDGGAGGTGGNAPISAGGAGGNGGRGGFIGNGSGTGDGGAGGKGGSLLGTPGPDGSP</sequence>
<keyword evidence="3" id="KW-1185">Reference proteome</keyword>
<dbReference type="AlphaFoldDB" id="A0A7I9YMC4"/>
<dbReference type="Proteomes" id="UP000465360">
    <property type="component" value="Unassembled WGS sequence"/>
</dbReference>
<proteinExistence type="predicted"/>
<feature type="compositionally biased region" description="Gly residues" evidence="1">
    <location>
        <begin position="115"/>
        <end position="145"/>
    </location>
</feature>
<gene>
    <name evidence="2" type="ORF">MBOU_16750</name>
</gene>
<dbReference type="EMBL" id="BLKZ01000001">
    <property type="protein sequence ID" value="GFG89633.1"/>
    <property type="molecule type" value="Genomic_DNA"/>
</dbReference>
<organism evidence="2 3">
    <name type="scientific">Mycobacterium bourgelatii</name>
    <dbReference type="NCBI Taxonomy" id="1273442"/>
    <lineage>
        <taxon>Bacteria</taxon>
        <taxon>Bacillati</taxon>
        <taxon>Actinomycetota</taxon>
        <taxon>Actinomycetes</taxon>
        <taxon>Mycobacteriales</taxon>
        <taxon>Mycobacteriaceae</taxon>
        <taxon>Mycobacterium</taxon>
    </lineage>
</organism>
<feature type="region of interest" description="Disordered" evidence="1">
    <location>
        <begin position="101"/>
        <end position="155"/>
    </location>
</feature>
<protein>
    <submittedName>
        <fullName evidence="2">Uncharacterized protein</fullName>
    </submittedName>
</protein>
<accession>A0A7I9YMC4</accession>
<evidence type="ECO:0000313" key="3">
    <source>
        <dbReference type="Proteomes" id="UP000465360"/>
    </source>
</evidence>
<evidence type="ECO:0000256" key="1">
    <source>
        <dbReference type="SAM" id="MobiDB-lite"/>
    </source>
</evidence>
<evidence type="ECO:0000313" key="2">
    <source>
        <dbReference type="EMBL" id="GFG89633.1"/>
    </source>
</evidence>
<comment type="caution">
    <text evidence="2">The sequence shown here is derived from an EMBL/GenBank/DDBJ whole genome shotgun (WGS) entry which is preliminary data.</text>
</comment>
<feature type="region of interest" description="Disordered" evidence="1">
    <location>
        <begin position="45"/>
        <end position="67"/>
    </location>
</feature>